<protein>
    <submittedName>
        <fullName evidence="3">Uncharacterized protein</fullName>
    </submittedName>
</protein>
<dbReference type="AlphaFoldDB" id="A0A517Y5J0"/>
<feature type="compositionally biased region" description="Low complexity" evidence="1">
    <location>
        <begin position="93"/>
        <end position="114"/>
    </location>
</feature>
<accession>A0A517Y5J0</accession>
<sequence>MPIEFRCPSCDQQLRVPDTAAGKNAKCPKCASVLAVPATSETGAISPLSPPASTPASPGAFSFGNPPESQPASASFGTPPLGGAFGPPPPSSPFGAAPPSSPFGSTPPGSPFGSAPGGGNPFGGGGSNPFATDPKGPSGSPNPYASPTGFTEPPRPINSQGVSHQIVDIGPIMNHSLEIWQKNMGLLVGTTFVAGILTNAVNWIGQGVQVALQANEMPEASVGVAVVFFILQNVVQIFLGIGQARICLQLARYQPAEFGDLFKGGDRFLPMLGVMVIAFFALFLGFALLVVPGIILLLFYWPAYYLIVEEKAGVIESFGMAGTITEGNRLTTFLVWLLGVGIIMLGCLACGIGVLFAAPLLSMLWATAYLMMSGQLPTQPQFGQQQPQKLYT</sequence>
<evidence type="ECO:0000256" key="1">
    <source>
        <dbReference type="SAM" id="MobiDB-lite"/>
    </source>
</evidence>
<keyword evidence="2" id="KW-1133">Transmembrane helix</keyword>
<feature type="region of interest" description="Disordered" evidence="1">
    <location>
        <begin position="45"/>
        <end position="161"/>
    </location>
</feature>
<name>A0A517Y5J0_9BACT</name>
<dbReference type="EMBL" id="CP036274">
    <property type="protein sequence ID" value="QDU25392.1"/>
    <property type="molecule type" value="Genomic_DNA"/>
</dbReference>
<dbReference type="PANTHER" id="PTHR40076">
    <property type="entry name" value="MEMBRANE PROTEIN-RELATED"/>
    <property type="match status" value="1"/>
</dbReference>
<dbReference type="PANTHER" id="PTHR40076:SF1">
    <property type="entry name" value="MEMBRANE PROTEIN"/>
    <property type="match status" value="1"/>
</dbReference>
<dbReference type="KEGG" id="aagg:ETAA8_04600"/>
<evidence type="ECO:0000313" key="4">
    <source>
        <dbReference type="Proteomes" id="UP000315017"/>
    </source>
</evidence>
<gene>
    <name evidence="3" type="ORF">ETAA8_04600</name>
</gene>
<reference evidence="3 4" key="1">
    <citation type="submission" date="2019-02" db="EMBL/GenBank/DDBJ databases">
        <title>Deep-cultivation of Planctomycetes and their phenomic and genomic characterization uncovers novel biology.</title>
        <authorList>
            <person name="Wiegand S."/>
            <person name="Jogler M."/>
            <person name="Boedeker C."/>
            <person name="Pinto D."/>
            <person name="Vollmers J."/>
            <person name="Rivas-Marin E."/>
            <person name="Kohn T."/>
            <person name="Peeters S.H."/>
            <person name="Heuer A."/>
            <person name="Rast P."/>
            <person name="Oberbeckmann S."/>
            <person name="Bunk B."/>
            <person name="Jeske O."/>
            <person name="Meyerdierks A."/>
            <person name="Storesund J.E."/>
            <person name="Kallscheuer N."/>
            <person name="Luecker S."/>
            <person name="Lage O.M."/>
            <person name="Pohl T."/>
            <person name="Merkel B.J."/>
            <person name="Hornburger P."/>
            <person name="Mueller R.-W."/>
            <person name="Bruemmer F."/>
            <person name="Labrenz M."/>
            <person name="Spormann A.M."/>
            <person name="Op den Camp H."/>
            <person name="Overmann J."/>
            <person name="Amann R."/>
            <person name="Jetten M.S.M."/>
            <person name="Mascher T."/>
            <person name="Medema M.H."/>
            <person name="Devos D.P."/>
            <person name="Kaster A.-K."/>
            <person name="Ovreas L."/>
            <person name="Rohde M."/>
            <person name="Galperin M.Y."/>
            <person name="Jogler C."/>
        </authorList>
    </citation>
    <scope>NUCLEOTIDE SEQUENCE [LARGE SCALE GENOMIC DNA]</scope>
    <source>
        <strain evidence="3 4">ETA_A8</strain>
    </source>
</reference>
<feature type="compositionally biased region" description="Gly residues" evidence="1">
    <location>
        <begin position="115"/>
        <end position="127"/>
    </location>
</feature>
<dbReference type="InterPro" id="IPR010380">
    <property type="entry name" value="DUF975"/>
</dbReference>
<proteinExistence type="predicted"/>
<feature type="transmembrane region" description="Helical" evidence="2">
    <location>
        <begin position="224"/>
        <end position="248"/>
    </location>
</feature>
<keyword evidence="2" id="KW-0812">Transmembrane</keyword>
<keyword evidence="2" id="KW-0472">Membrane</keyword>
<evidence type="ECO:0000313" key="3">
    <source>
        <dbReference type="EMBL" id="QDU25392.1"/>
    </source>
</evidence>
<feature type="transmembrane region" description="Helical" evidence="2">
    <location>
        <begin position="268"/>
        <end position="301"/>
    </location>
</feature>
<feature type="transmembrane region" description="Helical" evidence="2">
    <location>
        <begin position="333"/>
        <end position="366"/>
    </location>
</feature>
<dbReference type="Gene3D" id="2.20.28.160">
    <property type="match status" value="1"/>
</dbReference>
<feature type="compositionally biased region" description="Polar residues" evidence="1">
    <location>
        <begin position="139"/>
        <end position="149"/>
    </location>
</feature>
<evidence type="ECO:0000256" key="2">
    <source>
        <dbReference type="SAM" id="Phobius"/>
    </source>
</evidence>
<organism evidence="3 4">
    <name type="scientific">Anatilimnocola aggregata</name>
    <dbReference type="NCBI Taxonomy" id="2528021"/>
    <lineage>
        <taxon>Bacteria</taxon>
        <taxon>Pseudomonadati</taxon>
        <taxon>Planctomycetota</taxon>
        <taxon>Planctomycetia</taxon>
        <taxon>Pirellulales</taxon>
        <taxon>Pirellulaceae</taxon>
        <taxon>Anatilimnocola</taxon>
    </lineage>
</organism>
<dbReference type="Proteomes" id="UP000315017">
    <property type="component" value="Chromosome"/>
</dbReference>
<keyword evidence="4" id="KW-1185">Reference proteome</keyword>
<feature type="transmembrane region" description="Helical" evidence="2">
    <location>
        <begin position="184"/>
        <end position="204"/>
    </location>
</feature>